<dbReference type="AlphaFoldDB" id="A0A2H1X0D7"/>
<reference evidence="1" key="1">
    <citation type="submission" date="2016-07" db="EMBL/GenBank/DDBJ databases">
        <authorList>
            <person name="Bretaudeau A."/>
        </authorList>
    </citation>
    <scope>NUCLEOTIDE SEQUENCE</scope>
    <source>
        <strain evidence="1">Rice</strain>
        <tissue evidence="1">Whole body</tissue>
    </source>
</reference>
<accession>A0A2H1X0D7</accession>
<protein>
    <submittedName>
        <fullName evidence="1">SFRICE_033785</fullName>
    </submittedName>
</protein>
<gene>
    <name evidence="1" type="ORF">SFRICE_033785</name>
</gene>
<dbReference type="EMBL" id="ODYU01012384">
    <property type="protein sequence ID" value="SOQ58666.1"/>
    <property type="molecule type" value="Genomic_DNA"/>
</dbReference>
<proteinExistence type="predicted"/>
<name>A0A2H1X0D7_SPOFR</name>
<sequence>MLLIQLAHFVKIRPELFVTGSRHRATLDRMFSRLQLGYQPMLLTSVAHFVKIRPELFVTGSRHRATLDRMFSRLQVSA</sequence>
<evidence type="ECO:0000313" key="1">
    <source>
        <dbReference type="EMBL" id="SOQ58666.1"/>
    </source>
</evidence>
<organism evidence="1">
    <name type="scientific">Spodoptera frugiperda</name>
    <name type="common">Fall armyworm</name>
    <dbReference type="NCBI Taxonomy" id="7108"/>
    <lineage>
        <taxon>Eukaryota</taxon>
        <taxon>Metazoa</taxon>
        <taxon>Ecdysozoa</taxon>
        <taxon>Arthropoda</taxon>
        <taxon>Hexapoda</taxon>
        <taxon>Insecta</taxon>
        <taxon>Pterygota</taxon>
        <taxon>Neoptera</taxon>
        <taxon>Endopterygota</taxon>
        <taxon>Lepidoptera</taxon>
        <taxon>Glossata</taxon>
        <taxon>Ditrysia</taxon>
        <taxon>Noctuoidea</taxon>
        <taxon>Noctuidae</taxon>
        <taxon>Amphipyrinae</taxon>
        <taxon>Spodoptera</taxon>
    </lineage>
</organism>